<dbReference type="PANTHER" id="PTHR11375">
    <property type="entry name" value="ACIDIC LEUCINE-RICH NUCLEAR PHOSPHOPROTEIN 32"/>
    <property type="match status" value="1"/>
</dbReference>
<evidence type="ECO:0000256" key="3">
    <source>
        <dbReference type="ARBA" id="ARBA00025777"/>
    </source>
</evidence>
<comment type="function">
    <text evidence="4">Multifunctional protein that is involved in the regulation of many processes.</text>
</comment>
<keyword evidence="2" id="KW-0677">Repeat</keyword>
<dbReference type="InterPro" id="IPR032675">
    <property type="entry name" value="LRR_dom_sf"/>
</dbReference>
<reference evidence="6" key="1">
    <citation type="submission" date="2018-06" db="EMBL/GenBank/DDBJ databases">
        <title>Genome assembly of Danube salmon.</title>
        <authorList>
            <person name="Macqueen D.J."/>
            <person name="Gundappa M.K."/>
        </authorList>
    </citation>
    <scope>NUCLEOTIDE SEQUENCE [LARGE SCALE GENOMIC DNA]</scope>
</reference>
<evidence type="ECO:0000313" key="5">
    <source>
        <dbReference type="Ensembl" id="ENSHHUP00000009827.1"/>
    </source>
</evidence>
<dbReference type="AlphaFoldDB" id="A0A4W5K1Q1"/>
<name>A0A4W5K1Q1_9TELE</name>
<evidence type="ECO:0000313" key="6">
    <source>
        <dbReference type="Proteomes" id="UP000314982"/>
    </source>
</evidence>
<keyword evidence="4" id="KW-0539">Nucleus</keyword>
<dbReference type="GeneTree" id="ENSGT00950000182907"/>
<dbReference type="Ensembl" id="ENSHHUT00000010134.1">
    <property type="protein sequence ID" value="ENSHHUP00000009827.1"/>
    <property type="gene ID" value="ENSHHUG00000005989.1"/>
</dbReference>
<dbReference type="STRING" id="62062.ENSHHUP00000009827"/>
<dbReference type="PANTHER" id="PTHR11375:SF2">
    <property type="entry name" value="ACIDIC LEUCINE-RICH NUCLEAR PHOSPHOPROTEIN 32 FAMILY MEMBER B"/>
    <property type="match status" value="1"/>
</dbReference>
<reference evidence="5" key="3">
    <citation type="submission" date="2025-09" db="UniProtKB">
        <authorList>
            <consortium name="Ensembl"/>
        </authorList>
    </citation>
    <scope>IDENTIFICATION</scope>
</reference>
<dbReference type="Proteomes" id="UP000314982">
    <property type="component" value="Unassembled WGS sequence"/>
</dbReference>
<comment type="subcellular location">
    <subcellularLocation>
        <location evidence="4">Nucleus</location>
    </subcellularLocation>
</comment>
<dbReference type="SUPFAM" id="SSF52058">
    <property type="entry name" value="L domain-like"/>
    <property type="match status" value="1"/>
</dbReference>
<organism evidence="5 6">
    <name type="scientific">Hucho hucho</name>
    <name type="common">huchen</name>
    <dbReference type="NCBI Taxonomy" id="62062"/>
    <lineage>
        <taxon>Eukaryota</taxon>
        <taxon>Metazoa</taxon>
        <taxon>Chordata</taxon>
        <taxon>Craniata</taxon>
        <taxon>Vertebrata</taxon>
        <taxon>Euteleostomi</taxon>
        <taxon>Actinopterygii</taxon>
        <taxon>Neopterygii</taxon>
        <taxon>Teleostei</taxon>
        <taxon>Protacanthopterygii</taxon>
        <taxon>Salmoniformes</taxon>
        <taxon>Salmonidae</taxon>
        <taxon>Salmoninae</taxon>
        <taxon>Hucho</taxon>
    </lineage>
</organism>
<keyword evidence="1 4" id="KW-0433">Leucine-rich repeat</keyword>
<dbReference type="GO" id="GO:0005634">
    <property type="term" value="C:nucleus"/>
    <property type="evidence" value="ECO:0007669"/>
    <property type="project" value="UniProtKB-SubCell"/>
</dbReference>
<keyword evidence="6" id="KW-1185">Reference proteome</keyword>
<dbReference type="GO" id="GO:0042981">
    <property type="term" value="P:regulation of apoptotic process"/>
    <property type="evidence" value="ECO:0007669"/>
    <property type="project" value="TreeGrafter"/>
</dbReference>
<dbReference type="PROSITE" id="PS51450">
    <property type="entry name" value="LRR"/>
    <property type="match status" value="1"/>
</dbReference>
<evidence type="ECO:0000256" key="1">
    <source>
        <dbReference type="ARBA" id="ARBA00022614"/>
    </source>
</evidence>
<dbReference type="Gene3D" id="3.80.10.10">
    <property type="entry name" value="Ribonuclease Inhibitor"/>
    <property type="match status" value="1"/>
</dbReference>
<reference evidence="5" key="2">
    <citation type="submission" date="2025-08" db="UniProtKB">
        <authorList>
            <consortium name="Ensembl"/>
        </authorList>
    </citation>
    <scope>IDENTIFICATION</scope>
</reference>
<comment type="similarity">
    <text evidence="3 4">Belongs to the ANP32 family.</text>
</comment>
<dbReference type="InterPro" id="IPR045081">
    <property type="entry name" value="AN32"/>
</dbReference>
<dbReference type="GO" id="GO:0042393">
    <property type="term" value="F:histone binding"/>
    <property type="evidence" value="ECO:0007669"/>
    <property type="project" value="TreeGrafter"/>
</dbReference>
<evidence type="ECO:0000256" key="2">
    <source>
        <dbReference type="ARBA" id="ARBA00022737"/>
    </source>
</evidence>
<proteinExistence type="inferred from homology"/>
<dbReference type="InterPro" id="IPR001611">
    <property type="entry name" value="Leu-rich_rpt"/>
</dbReference>
<sequence length="144" mass="15487">MWQEVQKLVLDNCRSNEGQMAGVTEDFGDLELLSLVHVGLVNVSNIPTLGGGEKLELSDNRISAGLEVRAERLVHLAQLNLSGNKVKDISTLEPLVNNTAVAVYKTAIALLPQLTYLDGYDIEDCQASDSDGEGDGIDDEGKTC</sequence>
<protein>
    <recommendedName>
        <fullName evidence="4">Acidic leucine-rich nuclear phosphoprotein 32 family member</fullName>
    </recommendedName>
</protein>
<accession>A0A4W5K1Q1</accession>
<evidence type="ECO:0000256" key="4">
    <source>
        <dbReference type="RuleBase" id="RU369103"/>
    </source>
</evidence>